<feature type="signal peptide" evidence="1">
    <location>
        <begin position="1"/>
        <end position="26"/>
    </location>
</feature>
<dbReference type="EnsemblPlants" id="AES75430">
    <property type="protein sequence ID" value="AES75430"/>
    <property type="gene ID" value="MTR_6g044735"/>
</dbReference>
<evidence type="ECO:0000313" key="3">
    <source>
        <dbReference type="EMBL" id="AES75430.1"/>
    </source>
</evidence>
<reference evidence="3 6" key="1">
    <citation type="journal article" date="2011" name="Nature">
        <title>The Medicago genome provides insight into the evolution of rhizobial symbioses.</title>
        <authorList>
            <person name="Young N.D."/>
            <person name="Debelle F."/>
            <person name="Oldroyd G.E."/>
            <person name="Geurts R."/>
            <person name="Cannon S.B."/>
            <person name="Udvardi M.K."/>
            <person name="Benedito V.A."/>
            <person name="Mayer K.F."/>
            <person name="Gouzy J."/>
            <person name="Schoof H."/>
            <person name="Van de Peer Y."/>
            <person name="Proost S."/>
            <person name="Cook D.R."/>
            <person name="Meyers B.C."/>
            <person name="Spannagl M."/>
            <person name="Cheung F."/>
            <person name="De Mita S."/>
            <person name="Krishnakumar V."/>
            <person name="Gundlach H."/>
            <person name="Zhou S."/>
            <person name="Mudge J."/>
            <person name="Bharti A.K."/>
            <person name="Murray J.D."/>
            <person name="Naoumkina M.A."/>
            <person name="Rosen B."/>
            <person name="Silverstein K.A."/>
            <person name="Tang H."/>
            <person name="Rombauts S."/>
            <person name="Zhao P.X."/>
            <person name="Zhou P."/>
            <person name="Barbe V."/>
            <person name="Bardou P."/>
            <person name="Bechner M."/>
            <person name="Bellec A."/>
            <person name="Berger A."/>
            <person name="Berges H."/>
            <person name="Bidwell S."/>
            <person name="Bisseling T."/>
            <person name="Choisne N."/>
            <person name="Couloux A."/>
            <person name="Denny R."/>
            <person name="Deshpande S."/>
            <person name="Dai X."/>
            <person name="Doyle J.J."/>
            <person name="Dudez A.M."/>
            <person name="Farmer A.D."/>
            <person name="Fouteau S."/>
            <person name="Franken C."/>
            <person name="Gibelin C."/>
            <person name="Gish J."/>
            <person name="Goldstein S."/>
            <person name="Gonzalez A.J."/>
            <person name="Green P.J."/>
            <person name="Hallab A."/>
            <person name="Hartog M."/>
            <person name="Hua A."/>
            <person name="Humphray S.J."/>
            <person name="Jeong D.H."/>
            <person name="Jing Y."/>
            <person name="Jocker A."/>
            <person name="Kenton S.M."/>
            <person name="Kim D.J."/>
            <person name="Klee K."/>
            <person name="Lai H."/>
            <person name="Lang C."/>
            <person name="Lin S."/>
            <person name="Macmil S.L."/>
            <person name="Magdelenat G."/>
            <person name="Matthews L."/>
            <person name="McCorrison J."/>
            <person name="Monaghan E.L."/>
            <person name="Mun J.H."/>
            <person name="Najar F.Z."/>
            <person name="Nicholson C."/>
            <person name="Noirot C."/>
            <person name="O'Bleness M."/>
            <person name="Paule C.R."/>
            <person name="Poulain J."/>
            <person name="Prion F."/>
            <person name="Qin B."/>
            <person name="Qu C."/>
            <person name="Retzel E.F."/>
            <person name="Riddle C."/>
            <person name="Sallet E."/>
            <person name="Samain S."/>
            <person name="Samson N."/>
            <person name="Sanders I."/>
            <person name="Saurat O."/>
            <person name="Scarpelli C."/>
            <person name="Schiex T."/>
            <person name="Segurens B."/>
            <person name="Severin A.J."/>
            <person name="Sherrier D.J."/>
            <person name="Shi R."/>
            <person name="Sims S."/>
            <person name="Singer S.R."/>
            <person name="Sinharoy S."/>
            <person name="Sterck L."/>
            <person name="Viollet A."/>
            <person name="Wang B.B."/>
            <person name="Wang K."/>
            <person name="Wang M."/>
            <person name="Wang X."/>
            <person name="Warfsmann J."/>
            <person name="Weissenbach J."/>
            <person name="White D.D."/>
            <person name="White J.D."/>
            <person name="Wiley G.B."/>
            <person name="Wincker P."/>
            <person name="Xing Y."/>
            <person name="Yang L."/>
            <person name="Yao Z."/>
            <person name="Ying F."/>
            <person name="Zhai J."/>
            <person name="Zhou L."/>
            <person name="Zuber A."/>
            <person name="Denarie J."/>
            <person name="Dixon R.A."/>
            <person name="May G.D."/>
            <person name="Schwartz D.C."/>
            <person name="Rogers J."/>
            <person name="Quetier F."/>
            <person name="Town C.D."/>
            <person name="Roe B.A."/>
        </authorList>
    </citation>
    <scope>NUCLEOTIDE SEQUENCE [LARGE SCALE GENOMIC DNA]</scope>
    <source>
        <strain evidence="3">A17</strain>
        <strain evidence="5 6">cv. Jemalong A17</strain>
    </source>
</reference>
<dbReference type="Gramene" id="rna35772">
    <property type="protein sequence ID" value="RHN51346.1"/>
    <property type="gene ID" value="gene35772"/>
</dbReference>
<dbReference type="EMBL" id="CM001222">
    <property type="protein sequence ID" value="AES75430.1"/>
    <property type="molecule type" value="Genomic_DNA"/>
</dbReference>
<reference evidence="4" key="5">
    <citation type="journal article" date="2018" name="Nat. Plants">
        <title>Whole-genome landscape of Medicago truncatula symbiotic genes.</title>
        <authorList>
            <person name="Pecrix Y."/>
            <person name="Gamas P."/>
            <person name="Carrere S."/>
        </authorList>
    </citation>
    <scope>NUCLEOTIDE SEQUENCE</scope>
    <source>
        <tissue evidence="4">Leaves</tissue>
    </source>
</reference>
<accession>G7KJJ7</accession>
<dbReference type="GO" id="GO:0046872">
    <property type="term" value="F:metal ion binding"/>
    <property type="evidence" value="ECO:0007669"/>
    <property type="project" value="InterPro"/>
</dbReference>
<evidence type="ECO:0000256" key="1">
    <source>
        <dbReference type="SAM" id="SignalP"/>
    </source>
</evidence>
<dbReference type="InterPro" id="IPR009810">
    <property type="entry name" value="Nodulin_late_dom"/>
</dbReference>
<evidence type="ECO:0000313" key="7">
    <source>
        <dbReference type="Proteomes" id="UP000265566"/>
    </source>
</evidence>
<dbReference type="EMBL" id="PSQE01000006">
    <property type="protein sequence ID" value="RHN51346.1"/>
    <property type="molecule type" value="Genomic_DNA"/>
</dbReference>
<dbReference type="Proteomes" id="UP000265566">
    <property type="component" value="Chromosome 6"/>
</dbReference>
<dbReference type="Pfam" id="PF07127">
    <property type="entry name" value="Nodulin_late"/>
    <property type="match status" value="1"/>
</dbReference>
<gene>
    <name evidence="3" type="ordered locus">MTR_6g044735</name>
    <name evidence="4" type="ORF">MtrunA17_Chr6g0467571</name>
</gene>
<name>G7KJJ7_MEDTR</name>
<keyword evidence="6" id="KW-1185">Reference proteome</keyword>
<feature type="domain" description="Late nodulin" evidence="2">
    <location>
        <begin position="1"/>
        <end position="53"/>
    </location>
</feature>
<evidence type="ECO:0000313" key="4">
    <source>
        <dbReference type="EMBL" id="RHN51346.1"/>
    </source>
</evidence>
<evidence type="ECO:0000313" key="5">
    <source>
        <dbReference type="EnsemblPlants" id="AES75430"/>
    </source>
</evidence>
<keyword evidence="1" id="KW-0732">Signal</keyword>
<feature type="chain" id="PRO_5014573677" evidence="1">
    <location>
        <begin position="27"/>
        <end position="58"/>
    </location>
</feature>
<evidence type="ECO:0000259" key="2">
    <source>
        <dbReference type="Pfam" id="PF07127"/>
    </source>
</evidence>
<proteinExistence type="predicted"/>
<evidence type="ECO:0000313" key="6">
    <source>
        <dbReference type="Proteomes" id="UP000002051"/>
    </source>
</evidence>
<reference evidence="5" key="3">
    <citation type="submission" date="2015-04" db="UniProtKB">
        <authorList>
            <consortium name="EnsemblPlants"/>
        </authorList>
    </citation>
    <scope>IDENTIFICATION</scope>
    <source>
        <strain evidence="5">cv. Jemalong A17</strain>
    </source>
</reference>
<protein>
    <submittedName>
        <fullName evidence="3">Nodule Cysteine-Rich (NCR) secreted peptide</fullName>
    </submittedName>
    <submittedName>
        <fullName evidence="4">Putative Late nodulin</fullName>
    </submittedName>
</protein>
<dbReference type="Proteomes" id="UP000002051">
    <property type="component" value="Chromosome 6"/>
</dbReference>
<reference evidence="7" key="4">
    <citation type="journal article" date="2018" name="Nat. Plants">
        <title>Whole-genome landscape of Medicago truncatula symbiotic genes.</title>
        <authorList>
            <person name="Pecrix Y."/>
            <person name="Staton S.E."/>
            <person name="Sallet E."/>
            <person name="Lelandais-Briere C."/>
            <person name="Moreau S."/>
            <person name="Carrere S."/>
            <person name="Blein T."/>
            <person name="Jardinaud M.F."/>
            <person name="Latrasse D."/>
            <person name="Zouine M."/>
            <person name="Zahm M."/>
            <person name="Kreplak J."/>
            <person name="Mayjonade B."/>
            <person name="Satge C."/>
            <person name="Perez M."/>
            <person name="Cauet S."/>
            <person name="Marande W."/>
            <person name="Chantry-Darmon C."/>
            <person name="Lopez-Roques C."/>
            <person name="Bouchez O."/>
            <person name="Berard A."/>
            <person name="Debelle F."/>
            <person name="Munos S."/>
            <person name="Bendahmane A."/>
            <person name="Berges H."/>
            <person name="Niebel A."/>
            <person name="Buitink J."/>
            <person name="Frugier F."/>
            <person name="Benhamed M."/>
            <person name="Crespi M."/>
            <person name="Gouzy J."/>
            <person name="Gamas P."/>
        </authorList>
    </citation>
    <scope>NUCLEOTIDE SEQUENCE [LARGE SCALE GENOMIC DNA]</scope>
    <source>
        <strain evidence="7">cv. Jemalong A17</strain>
    </source>
</reference>
<dbReference type="AlphaFoldDB" id="G7KJJ7"/>
<organism evidence="3 6">
    <name type="scientific">Medicago truncatula</name>
    <name type="common">Barrel medic</name>
    <name type="synonym">Medicago tribuloides</name>
    <dbReference type="NCBI Taxonomy" id="3880"/>
    <lineage>
        <taxon>Eukaryota</taxon>
        <taxon>Viridiplantae</taxon>
        <taxon>Streptophyta</taxon>
        <taxon>Embryophyta</taxon>
        <taxon>Tracheophyta</taxon>
        <taxon>Spermatophyta</taxon>
        <taxon>Magnoliopsida</taxon>
        <taxon>eudicotyledons</taxon>
        <taxon>Gunneridae</taxon>
        <taxon>Pentapetalae</taxon>
        <taxon>rosids</taxon>
        <taxon>fabids</taxon>
        <taxon>Fabales</taxon>
        <taxon>Fabaceae</taxon>
        <taxon>Papilionoideae</taxon>
        <taxon>50 kb inversion clade</taxon>
        <taxon>NPAAA clade</taxon>
        <taxon>Hologalegina</taxon>
        <taxon>IRL clade</taxon>
        <taxon>Trifolieae</taxon>
        <taxon>Medicago</taxon>
    </lineage>
</organism>
<reference evidence="3 6" key="2">
    <citation type="journal article" date="2014" name="BMC Genomics">
        <title>An improved genome release (version Mt4.0) for the model legume Medicago truncatula.</title>
        <authorList>
            <person name="Tang H."/>
            <person name="Krishnakumar V."/>
            <person name="Bidwell S."/>
            <person name="Rosen B."/>
            <person name="Chan A."/>
            <person name="Zhou S."/>
            <person name="Gentzbittel L."/>
            <person name="Childs K.L."/>
            <person name="Yandell M."/>
            <person name="Gundlach H."/>
            <person name="Mayer K.F."/>
            <person name="Schwartz D.C."/>
            <person name="Town C.D."/>
        </authorList>
    </citation>
    <scope>GENOME REANNOTATION</scope>
    <source>
        <strain evidence="5 6">cv. Jemalong A17</strain>
    </source>
</reference>
<sequence length="58" mass="6995">MAKIFKFIYGLVIFLYLFLIQKEVAGYIQCDFDADCPEMFRHIFYLCIDKLCRQFVTL</sequence>
<dbReference type="PaxDb" id="3880-AES75430"/>
<dbReference type="HOGENOM" id="CLU_181053_1_1_1"/>